<keyword evidence="7" id="KW-0812">Transmembrane</keyword>
<sequence>MRRRPQQLVFLTLVSFTIVVFITLDHRIFPYRSVRPSSNKEVGAVQLKVKEGYNNLWGKTRASLKYLYHNHLDDAEWFYKADDDTFAIVENLKHMLKLYDPDFPIYFGAKLRAKDNSQVFMSGGAGYVLSRAALKLVVEKGFTNSTICKAENKGREDVELGRCMQAVGVMFGDSRDHLGRERFLCLTPELLLPGWATANKHGWFWNIVYYPMKEGPMCCSERVVSFHYVKPSMMYVFYYLIYQVHLSHFQGPLPRLPPDTSSIPKEVGHRPARKVVPAGATSGTSRLVLGEWMRWGPLRYGLCGSPPGIKV</sequence>
<feature type="non-terminal residue" evidence="13">
    <location>
        <position position="311"/>
    </location>
</feature>
<accession>A0A8J5JPT9</accession>
<feature type="domain" description="Fringe-like glycosyltransferase" evidence="12">
    <location>
        <begin position="73"/>
        <end position="173"/>
    </location>
</feature>
<dbReference type="GO" id="GO:0016263">
    <property type="term" value="F:glycoprotein-N-acetylgalactosamine 3-beta-galactosyltransferase activity"/>
    <property type="evidence" value="ECO:0007669"/>
    <property type="project" value="UniProtKB-EC"/>
</dbReference>
<dbReference type="AlphaFoldDB" id="A0A8J5JPT9"/>
<keyword evidence="14" id="KW-1185">Reference proteome</keyword>
<evidence type="ECO:0000256" key="9">
    <source>
        <dbReference type="ARBA" id="ARBA00022968"/>
    </source>
</evidence>
<organism evidence="13 14">
    <name type="scientific">Homarus americanus</name>
    <name type="common">American lobster</name>
    <dbReference type="NCBI Taxonomy" id="6706"/>
    <lineage>
        <taxon>Eukaryota</taxon>
        <taxon>Metazoa</taxon>
        <taxon>Ecdysozoa</taxon>
        <taxon>Arthropoda</taxon>
        <taxon>Crustacea</taxon>
        <taxon>Multicrustacea</taxon>
        <taxon>Malacostraca</taxon>
        <taxon>Eumalacostraca</taxon>
        <taxon>Eucarida</taxon>
        <taxon>Decapoda</taxon>
        <taxon>Pleocyemata</taxon>
        <taxon>Astacidea</taxon>
        <taxon>Nephropoidea</taxon>
        <taxon>Nephropidae</taxon>
        <taxon>Homarus</taxon>
    </lineage>
</organism>
<dbReference type="InterPro" id="IPR026050">
    <property type="entry name" value="C1GALT1/C1GALT1_chp1"/>
</dbReference>
<comment type="pathway">
    <text evidence="2">Protein modification; protein glycosylation.</text>
</comment>
<dbReference type="Proteomes" id="UP000747542">
    <property type="component" value="Unassembled WGS sequence"/>
</dbReference>
<dbReference type="UniPathway" id="UPA00378"/>
<evidence type="ECO:0000256" key="11">
    <source>
        <dbReference type="ARBA" id="ARBA00023136"/>
    </source>
</evidence>
<dbReference type="InterPro" id="IPR003378">
    <property type="entry name" value="Fringe-like_glycosylTrfase"/>
</dbReference>
<evidence type="ECO:0000256" key="2">
    <source>
        <dbReference type="ARBA" id="ARBA00004922"/>
    </source>
</evidence>
<name>A0A8J5JPT9_HOMAM</name>
<dbReference type="EC" id="2.4.1.122" evidence="4"/>
<keyword evidence="11" id="KW-0472">Membrane</keyword>
<comment type="caution">
    <text evidence="13">The sequence shown here is derived from an EMBL/GenBank/DDBJ whole genome shotgun (WGS) entry which is preliminary data.</text>
</comment>
<comment type="subcellular location">
    <subcellularLocation>
        <location evidence="1">Membrane</location>
        <topology evidence="1">Single-pass type II membrane protein</topology>
    </subcellularLocation>
</comment>
<dbReference type="EMBL" id="JAHLQT010028140">
    <property type="protein sequence ID" value="KAG7162042.1"/>
    <property type="molecule type" value="Genomic_DNA"/>
</dbReference>
<gene>
    <name evidence="13" type="primary">C1Galt-L5</name>
    <name evidence="13" type="ORF">Hamer_G019344</name>
</gene>
<keyword evidence="8" id="KW-0547">Nucleotide-binding</keyword>
<keyword evidence="10" id="KW-1133">Transmembrane helix</keyword>
<evidence type="ECO:0000256" key="7">
    <source>
        <dbReference type="ARBA" id="ARBA00022692"/>
    </source>
</evidence>
<dbReference type="PANTHER" id="PTHR23033:SF14">
    <property type="entry name" value="GLYCOPROTEIN-N-ACETYLGALACTOSAMINE 3-BETA-GALACTOSYLTRANSFERASE 1-RELATED"/>
    <property type="match status" value="1"/>
</dbReference>
<evidence type="ECO:0000256" key="10">
    <source>
        <dbReference type="ARBA" id="ARBA00022989"/>
    </source>
</evidence>
<protein>
    <recommendedName>
        <fullName evidence="4">N-acetylgalactosaminide beta-1,3-galactosyltransferase</fullName>
        <ecNumber evidence="4">2.4.1.122</ecNumber>
    </recommendedName>
</protein>
<dbReference type="Gene3D" id="3.90.550.50">
    <property type="match status" value="1"/>
</dbReference>
<dbReference type="Pfam" id="PF02434">
    <property type="entry name" value="Fringe"/>
    <property type="match status" value="1"/>
</dbReference>
<dbReference type="GO" id="GO:0000166">
    <property type="term" value="F:nucleotide binding"/>
    <property type="evidence" value="ECO:0007669"/>
    <property type="project" value="UniProtKB-KW"/>
</dbReference>
<evidence type="ECO:0000256" key="3">
    <source>
        <dbReference type="ARBA" id="ARBA00006462"/>
    </source>
</evidence>
<evidence type="ECO:0000313" key="14">
    <source>
        <dbReference type="Proteomes" id="UP000747542"/>
    </source>
</evidence>
<reference evidence="13" key="1">
    <citation type="journal article" date="2021" name="Sci. Adv.">
        <title>The American lobster genome reveals insights on longevity, neural, and immune adaptations.</title>
        <authorList>
            <person name="Polinski J.M."/>
            <person name="Zimin A.V."/>
            <person name="Clark K.F."/>
            <person name="Kohn A.B."/>
            <person name="Sadowski N."/>
            <person name="Timp W."/>
            <person name="Ptitsyn A."/>
            <person name="Khanna P."/>
            <person name="Romanova D.Y."/>
            <person name="Williams P."/>
            <person name="Greenwood S.J."/>
            <person name="Moroz L.L."/>
            <person name="Walt D.R."/>
            <person name="Bodnar A.G."/>
        </authorList>
    </citation>
    <scope>NUCLEOTIDE SEQUENCE</scope>
    <source>
        <strain evidence="13">GMGI-L3</strain>
    </source>
</reference>
<dbReference type="GO" id="GO:0016020">
    <property type="term" value="C:membrane"/>
    <property type="evidence" value="ECO:0007669"/>
    <property type="project" value="UniProtKB-SubCell"/>
</dbReference>
<proteinExistence type="inferred from homology"/>
<evidence type="ECO:0000256" key="6">
    <source>
        <dbReference type="ARBA" id="ARBA00022679"/>
    </source>
</evidence>
<evidence type="ECO:0000256" key="1">
    <source>
        <dbReference type="ARBA" id="ARBA00004606"/>
    </source>
</evidence>
<keyword evidence="9" id="KW-0735">Signal-anchor</keyword>
<evidence type="ECO:0000256" key="8">
    <source>
        <dbReference type="ARBA" id="ARBA00022741"/>
    </source>
</evidence>
<evidence type="ECO:0000259" key="12">
    <source>
        <dbReference type="Pfam" id="PF02434"/>
    </source>
</evidence>
<comment type="similarity">
    <text evidence="3">Belongs to the glycosyltransferase 31 family. Beta3-Gal-T subfamily.</text>
</comment>
<keyword evidence="5" id="KW-0328">Glycosyltransferase</keyword>
<evidence type="ECO:0000256" key="4">
    <source>
        <dbReference type="ARBA" id="ARBA00012557"/>
    </source>
</evidence>
<dbReference type="PANTHER" id="PTHR23033">
    <property type="entry name" value="BETA1,3-GALACTOSYLTRANSFERASE"/>
    <property type="match status" value="1"/>
</dbReference>
<evidence type="ECO:0000313" key="13">
    <source>
        <dbReference type="EMBL" id="KAG7162042.1"/>
    </source>
</evidence>
<keyword evidence="6" id="KW-0808">Transferase</keyword>
<evidence type="ECO:0000256" key="5">
    <source>
        <dbReference type="ARBA" id="ARBA00022676"/>
    </source>
</evidence>